<proteinExistence type="predicted"/>
<name>F5IU21_9BACT</name>
<dbReference type="OrthoDB" id="9790710at2"/>
<evidence type="ECO:0000313" key="4">
    <source>
        <dbReference type="Proteomes" id="UP000004913"/>
    </source>
</evidence>
<evidence type="ECO:0008006" key="5">
    <source>
        <dbReference type="Google" id="ProtNLM"/>
    </source>
</evidence>
<feature type="domain" description="Glycosyl transferase family 1" evidence="1">
    <location>
        <begin position="186"/>
        <end position="331"/>
    </location>
</feature>
<keyword evidence="4" id="KW-1185">Reference proteome</keyword>
<dbReference type="Gene3D" id="3.40.50.2000">
    <property type="entry name" value="Glycogen Phosphorylase B"/>
    <property type="match status" value="2"/>
</dbReference>
<reference evidence="3 4" key="1">
    <citation type="submission" date="2011-04" db="EMBL/GenBank/DDBJ databases">
        <title>The Genome Sequence of Dysgonomonas gadei ATCC BAA-286.</title>
        <authorList>
            <consortium name="The Broad Institute Genome Sequencing Platform"/>
            <person name="Earl A."/>
            <person name="Ward D."/>
            <person name="Feldgarden M."/>
            <person name="Gevers D."/>
            <person name="Pudlo N."/>
            <person name="Martens E."/>
            <person name="Allen-Vercoe E."/>
            <person name="Young S.K."/>
            <person name="Zeng Q."/>
            <person name="Gargeya S."/>
            <person name="Fitzgerald M."/>
            <person name="Haas B."/>
            <person name="Abouelleil A."/>
            <person name="Alvarado L."/>
            <person name="Arachchi H.M."/>
            <person name="Berlin A."/>
            <person name="Brown A."/>
            <person name="Chapman S.B."/>
            <person name="Chen Z."/>
            <person name="Dunbar C."/>
            <person name="Freedman E."/>
            <person name="Gearin G."/>
            <person name="Gellesch M."/>
            <person name="Goldberg J."/>
            <person name="Griggs A."/>
            <person name="Gujja S."/>
            <person name="Heiman D."/>
            <person name="Howarth C."/>
            <person name="Larson L."/>
            <person name="Lui A."/>
            <person name="MacDonald P.J.P."/>
            <person name="Mehta T."/>
            <person name="Montmayeur A."/>
            <person name="Murphy C."/>
            <person name="Neiman D."/>
            <person name="Pearson M."/>
            <person name="Priest M."/>
            <person name="Roberts A."/>
            <person name="Saif S."/>
            <person name="Shea T."/>
            <person name="Shenoy N."/>
            <person name="Sisk P."/>
            <person name="Stolte C."/>
            <person name="Sykes S."/>
            <person name="Yandava C."/>
            <person name="Wortman J."/>
            <person name="Nusbaum C."/>
            <person name="Birren B."/>
        </authorList>
    </citation>
    <scope>NUCLEOTIDE SEQUENCE [LARGE SCALE GENOMIC DNA]</scope>
    <source>
        <strain evidence="3 4">ATCC BAA-286</strain>
    </source>
</reference>
<protein>
    <recommendedName>
        <fullName evidence="5">Glycosyl transferase family 1 domain-containing protein</fullName>
    </recommendedName>
</protein>
<feature type="domain" description="Glycosyltransferase subfamily 4-like N-terminal" evidence="2">
    <location>
        <begin position="15"/>
        <end position="174"/>
    </location>
</feature>
<dbReference type="PANTHER" id="PTHR45947:SF3">
    <property type="entry name" value="SULFOQUINOVOSYL TRANSFERASE SQD2"/>
    <property type="match status" value="1"/>
</dbReference>
<dbReference type="AlphaFoldDB" id="F5IU21"/>
<dbReference type="InterPro" id="IPR001296">
    <property type="entry name" value="Glyco_trans_1"/>
</dbReference>
<dbReference type="HOGENOM" id="CLU_009583_2_1_10"/>
<dbReference type="STRING" id="742766.HMPREF9455_00588"/>
<dbReference type="EMBL" id="ADLV01000008">
    <property type="protein sequence ID" value="EGJ99154.1"/>
    <property type="molecule type" value="Genomic_DNA"/>
</dbReference>
<dbReference type="Pfam" id="PF13439">
    <property type="entry name" value="Glyco_transf_4"/>
    <property type="match status" value="1"/>
</dbReference>
<evidence type="ECO:0000313" key="3">
    <source>
        <dbReference type="EMBL" id="EGJ99154.1"/>
    </source>
</evidence>
<dbReference type="Proteomes" id="UP000004913">
    <property type="component" value="Unassembled WGS sequence"/>
</dbReference>
<dbReference type="InterPro" id="IPR028098">
    <property type="entry name" value="Glyco_trans_4-like_N"/>
</dbReference>
<dbReference type="RefSeq" id="WP_006798095.1">
    <property type="nucleotide sequence ID" value="NZ_GL891979.1"/>
</dbReference>
<sequence>MKVLQTIAGFSAKSGGISTSVYDLISAIQYQAGDVDLLTPQVTASMDLLMGNEPWIKVLPYDYISPYGFSHNLTRFLHQSKYDIYHTNGLWMHINHTTCSTARKKGKPYIITPHGMLYPQALARSAWKKRLLLNLGFRKDIAEATVIQATCMDEFLYYRDLGFTNPVAIIPNPVPHLTCLSKIETVRDKRRIGYLGRLHPRKRVKELIEAWILLGYNVNDAELIIMGVGEESYERELHNLVRKKGLKNVIFTGFIQGETKFEKLASLTALCVPSDFENFGMIIPEALSAGTPVITSKGTPWQILNERKCGWWINNDITTLSSTIQLAFSKTDMEIAEMGQYGKILVEENFSDERVAKKMLRLYDYISDGGEKPEFIYE</sequence>
<comment type="caution">
    <text evidence="3">The sequence shown here is derived from an EMBL/GenBank/DDBJ whole genome shotgun (WGS) entry which is preliminary data.</text>
</comment>
<evidence type="ECO:0000259" key="1">
    <source>
        <dbReference type="Pfam" id="PF00534"/>
    </source>
</evidence>
<dbReference type="Pfam" id="PF00534">
    <property type="entry name" value="Glycos_transf_1"/>
    <property type="match status" value="1"/>
</dbReference>
<dbReference type="InterPro" id="IPR050194">
    <property type="entry name" value="Glycosyltransferase_grp1"/>
</dbReference>
<evidence type="ECO:0000259" key="2">
    <source>
        <dbReference type="Pfam" id="PF13439"/>
    </source>
</evidence>
<accession>F5IU21</accession>
<dbReference type="PANTHER" id="PTHR45947">
    <property type="entry name" value="SULFOQUINOVOSYL TRANSFERASE SQD2"/>
    <property type="match status" value="1"/>
</dbReference>
<dbReference type="GO" id="GO:0016757">
    <property type="term" value="F:glycosyltransferase activity"/>
    <property type="evidence" value="ECO:0007669"/>
    <property type="project" value="InterPro"/>
</dbReference>
<dbReference type="eggNOG" id="COG0438">
    <property type="taxonomic scope" value="Bacteria"/>
</dbReference>
<organism evidence="3 4">
    <name type="scientific">Dysgonomonas gadei ATCC BAA-286</name>
    <dbReference type="NCBI Taxonomy" id="742766"/>
    <lineage>
        <taxon>Bacteria</taxon>
        <taxon>Pseudomonadati</taxon>
        <taxon>Bacteroidota</taxon>
        <taxon>Bacteroidia</taxon>
        <taxon>Bacteroidales</taxon>
        <taxon>Dysgonomonadaceae</taxon>
        <taxon>Dysgonomonas</taxon>
    </lineage>
</organism>
<gene>
    <name evidence="3" type="ORF">HMPREF9455_00588</name>
</gene>
<dbReference type="SUPFAM" id="SSF53756">
    <property type="entry name" value="UDP-Glycosyltransferase/glycogen phosphorylase"/>
    <property type="match status" value="1"/>
</dbReference>